<sequence length="106" mass="11954">MSDFEKSNSNIFADLGDPEAEQTLVRAQILSRIIDIINERNFTEAETAETLGISKLEASQLIKEKLSQFSLEDLFHILNALDKDVEIILKPKVDAQVAKIRVLIEL</sequence>
<feature type="domain" description="HigA2-like helix-turn-helix" evidence="1">
    <location>
        <begin position="11"/>
        <end position="87"/>
    </location>
</feature>
<name>A0A552EEB7_MICAE</name>
<dbReference type="SUPFAM" id="SSF47413">
    <property type="entry name" value="lambda repressor-like DNA-binding domains"/>
    <property type="match status" value="1"/>
</dbReference>
<dbReference type="GO" id="GO:0003677">
    <property type="term" value="F:DNA binding"/>
    <property type="evidence" value="ECO:0007669"/>
    <property type="project" value="InterPro"/>
</dbReference>
<accession>A0A552EEB7</accession>
<evidence type="ECO:0000259" key="1">
    <source>
        <dbReference type="Pfam" id="PF13744"/>
    </source>
</evidence>
<protein>
    <submittedName>
        <fullName evidence="2">XRE family transcriptional regulator</fullName>
    </submittedName>
</protein>
<reference evidence="2 3" key="1">
    <citation type="submission" date="2019-01" db="EMBL/GenBank/DDBJ databases">
        <title>Coherence of Microcystis species and biogeography revealed through population genomics.</title>
        <authorList>
            <person name="Perez-Carrascal O.M."/>
            <person name="Terrat Y."/>
            <person name="Giani A."/>
            <person name="Fortin N."/>
            <person name="Tromas N."/>
            <person name="Shapiro B.J."/>
        </authorList>
    </citation>
    <scope>NUCLEOTIDE SEQUENCE [LARGE SCALE GENOMIC DNA]</scope>
    <source>
        <strain evidence="2">Ma_MB_F_20061100_S20D</strain>
    </source>
</reference>
<gene>
    <name evidence="2" type="ORF">EWV78_17260</name>
</gene>
<dbReference type="InterPro" id="IPR039554">
    <property type="entry name" value="HigA2-like_HTH"/>
</dbReference>
<proteinExistence type="predicted"/>
<comment type="caution">
    <text evidence="2">The sequence shown here is derived from an EMBL/GenBank/DDBJ whole genome shotgun (WGS) entry which is preliminary data.</text>
</comment>
<dbReference type="AlphaFoldDB" id="A0A552EEB7"/>
<dbReference type="Pfam" id="PF13744">
    <property type="entry name" value="HTH_37"/>
    <property type="match status" value="1"/>
</dbReference>
<dbReference type="EMBL" id="SFBH01000133">
    <property type="protein sequence ID" value="TRU32835.1"/>
    <property type="molecule type" value="Genomic_DNA"/>
</dbReference>
<evidence type="ECO:0000313" key="2">
    <source>
        <dbReference type="EMBL" id="TRU32835.1"/>
    </source>
</evidence>
<evidence type="ECO:0000313" key="3">
    <source>
        <dbReference type="Proteomes" id="UP000315113"/>
    </source>
</evidence>
<dbReference type="InterPro" id="IPR010982">
    <property type="entry name" value="Lambda_DNA-bd_dom_sf"/>
</dbReference>
<organism evidence="2 3">
    <name type="scientific">Microcystis aeruginosa Ma_MB_F_20061100_S20D</name>
    <dbReference type="NCBI Taxonomy" id="2486253"/>
    <lineage>
        <taxon>Bacteria</taxon>
        <taxon>Bacillati</taxon>
        <taxon>Cyanobacteriota</taxon>
        <taxon>Cyanophyceae</taxon>
        <taxon>Oscillatoriophycideae</taxon>
        <taxon>Chroococcales</taxon>
        <taxon>Microcystaceae</taxon>
        <taxon>Microcystis</taxon>
    </lineage>
</organism>
<dbReference type="Gene3D" id="1.10.260.40">
    <property type="entry name" value="lambda repressor-like DNA-binding domains"/>
    <property type="match status" value="1"/>
</dbReference>
<dbReference type="Proteomes" id="UP000315113">
    <property type="component" value="Unassembled WGS sequence"/>
</dbReference>